<dbReference type="Proteomes" id="UP000051260">
    <property type="component" value="Unassembled WGS sequence"/>
</dbReference>
<evidence type="ECO:0000256" key="4">
    <source>
        <dbReference type="ARBA" id="ARBA00022519"/>
    </source>
</evidence>
<comment type="subcellular location">
    <subcellularLocation>
        <location evidence="1 9">Cell inner membrane</location>
        <topology evidence="1 9">Multi-pass membrane protein</topology>
    </subcellularLocation>
</comment>
<keyword evidence="7 9" id="KW-0472">Membrane</keyword>
<feature type="transmembrane region" description="Helical" evidence="9">
    <location>
        <begin position="58"/>
        <end position="79"/>
    </location>
</feature>
<evidence type="ECO:0000256" key="9">
    <source>
        <dbReference type="RuleBase" id="RU369079"/>
    </source>
</evidence>
<evidence type="ECO:0000313" key="12">
    <source>
        <dbReference type="Proteomes" id="UP000051260"/>
    </source>
</evidence>
<evidence type="ECO:0000259" key="10">
    <source>
        <dbReference type="Pfam" id="PF04290"/>
    </source>
</evidence>
<dbReference type="RefSeq" id="WP_082637164.1">
    <property type="nucleotide sequence ID" value="NZ_CYUD01000004.1"/>
</dbReference>
<proteinExistence type="inferred from homology"/>
<keyword evidence="5 9" id="KW-0812">Transmembrane</keyword>
<keyword evidence="6 9" id="KW-1133">Transmembrane helix</keyword>
<evidence type="ECO:0000256" key="8">
    <source>
        <dbReference type="ARBA" id="ARBA00038436"/>
    </source>
</evidence>
<evidence type="ECO:0000256" key="6">
    <source>
        <dbReference type="ARBA" id="ARBA00022989"/>
    </source>
</evidence>
<comment type="subunit">
    <text evidence="9">The complex comprises the extracytoplasmic solute receptor protein and the two transmembrane proteins.</text>
</comment>
<dbReference type="GO" id="GO:0005886">
    <property type="term" value="C:plasma membrane"/>
    <property type="evidence" value="ECO:0007669"/>
    <property type="project" value="UniProtKB-SubCell"/>
</dbReference>
<evidence type="ECO:0000256" key="2">
    <source>
        <dbReference type="ARBA" id="ARBA00022448"/>
    </source>
</evidence>
<feature type="transmembrane region" description="Helical" evidence="9">
    <location>
        <begin position="142"/>
        <end position="162"/>
    </location>
</feature>
<dbReference type="Pfam" id="PF04290">
    <property type="entry name" value="DctQ"/>
    <property type="match status" value="1"/>
</dbReference>
<feature type="transmembrane region" description="Helical" evidence="9">
    <location>
        <begin position="100"/>
        <end position="122"/>
    </location>
</feature>
<feature type="transmembrane region" description="Helical" evidence="9">
    <location>
        <begin position="27"/>
        <end position="52"/>
    </location>
</feature>
<evidence type="ECO:0000256" key="5">
    <source>
        <dbReference type="ARBA" id="ARBA00022692"/>
    </source>
</evidence>
<keyword evidence="12" id="KW-1185">Reference proteome</keyword>
<keyword evidence="2 9" id="KW-0813">Transport</keyword>
<dbReference type="InterPro" id="IPR007387">
    <property type="entry name" value="TRAP_DctQ"/>
</dbReference>
<gene>
    <name evidence="11" type="ORF">RUE5091_01371</name>
</gene>
<evidence type="ECO:0000313" key="11">
    <source>
        <dbReference type="EMBL" id="CUJ93982.1"/>
    </source>
</evidence>
<protein>
    <recommendedName>
        <fullName evidence="9">TRAP transporter small permease protein</fullName>
    </recommendedName>
</protein>
<accession>A0A0N7M929</accession>
<dbReference type="OrthoDB" id="2877624at2"/>
<evidence type="ECO:0000256" key="3">
    <source>
        <dbReference type="ARBA" id="ARBA00022475"/>
    </source>
</evidence>
<dbReference type="GO" id="GO:0015740">
    <property type="term" value="P:C4-dicarboxylate transport"/>
    <property type="evidence" value="ECO:0007669"/>
    <property type="project" value="TreeGrafter"/>
</dbReference>
<dbReference type="GO" id="GO:0022857">
    <property type="term" value="F:transmembrane transporter activity"/>
    <property type="evidence" value="ECO:0007669"/>
    <property type="project" value="UniProtKB-UniRule"/>
</dbReference>
<evidence type="ECO:0000256" key="7">
    <source>
        <dbReference type="ARBA" id="ARBA00023136"/>
    </source>
</evidence>
<comment type="function">
    <text evidence="9">Part of the tripartite ATP-independent periplasmic (TRAP) transport system.</text>
</comment>
<evidence type="ECO:0000256" key="1">
    <source>
        <dbReference type="ARBA" id="ARBA00004429"/>
    </source>
</evidence>
<reference evidence="12" key="1">
    <citation type="submission" date="2015-09" db="EMBL/GenBank/DDBJ databases">
        <authorList>
            <person name="Rodrigo-Torres L."/>
            <person name="Arahal D.R."/>
        </authorList>
    </citation>
    <scope>NUCLEOTIDE SEQUENCE [LARGE SCALE GENOMIC DNA]</scope>
    <source>
        <strain evidence="12">CECT 5091</strain>
    </source>
</reference>
<feature type="domain" description="Tripartite ATP-independent periplasmic transporters DctQ component" evidence="10">
    <location>
        <begin position="38"/>
        <end position="161"/>
    </location>
</feature>
<organism evidence="11 12">
    <name type="scientific">Ruegeria denitrificans</name>
    <dbReference type="NCBI Taxonomy" id="1715692"/>
    <lineage>
        <taxon>Bacteria</taxon>
        <taxon>Pseudomonadati</taxon>
        <taxon>Pseudomonadota</taxon>
        <taxon>Alphaproteobacteria</taxon>
        <taxon>Rhodobacterales</taxon>
        <taxon>Roseobacteraceae</taxon>
        <taxon>Ruegeria</taxon>
    </lineage>
</organism>
<dbReference type="PANTHER" id="PTHR35011">
    <property type="entry name" value="2,3-DIKETO-L-GULONATE TRAP TRANSPORTER SMALL PERMEASE PROTEIN YIAM"/>
    <property type="match status" value="1"/>
</dbReference>
<keyword evidence="3" id="KW-1003">Cell membrane</keyword>
<dbReference type="AlphaFoldDB" id="A0A0N7M929"/>
<name>A0A0N7M929_9RHOB</name>
<dbReference type="PANTHER" id="PTHR35011:SF10">
    <property type="entry name" value="TRAP TRANSPORTER SMALL PERMEASE PROTEIN"/>
    <property type="match status" value="1"/>
</dbReference>
<comment type="similarity">
    <text evidence="8 9">Belongs to the TRAP transporter small permease family.</text>
</comment>
<dbReference type="STRING" id="1715692.RUE5091_01371"/>
<dbReference type="EMBL" id="CYUD01000004">
    <property type="protein sequence ID" value="CUJ93982.1"/>
    <property type="molecule type" value="Genomic_DNA"/>
</dbReference>
<sequence>MERLRHRFPDQPPDEGLDIGLLLDRSLGVGAALILFSLVLITCVDVVGRYLFNAPLSGAFELTEILLAALVFLALPLTTERREHVEVDLLNLALGRKTQRLLSAFAGLFSAALLATFSWRLFTHAAKAAHDGAVTNALEIPLAPFGYLAGVSCMVSAFIAFLRGLQPPIEHDTDQDHLEGAP</sequence>
<keyword evidence="4 9" id="KW-0997">Cell inner membrane</keyword>
<dbReference type="InterPro" id="IPR055348">
    <property type="entry name" value="DctQ"/>
</dbReference>
<dbReference type="GeneID" id="55494525"/>